<dbReference type="GeneID" id="55970603"/>
<keyword evidence="8" id="KW-1185">Reference proteome</keyword>
<evidence type="ECO:0000313" key="8">
    <source>
        <dbReference type="Proteomes" id="UP000749293"/>
    </source>
</evidence>
<dbReference type="PANTHER" id="PTHR30096">
    <property type="entry name" value="4,5-DOPA DIOXYGENASE EXTRADIOL-LIKE PROTEIN"/>
    <property type="match status" value="1"/>
</dbReference>
<sequence length="286" mass="31248">MSKLAPVIALSHGGGPMPLLSDPSHRFIVQSLQERVPKILSLHGTDRPRAILLVTAHWTTASPTVTSGRNPDLIYDYYGFPPESYEIEYPARGEPEVAAEVAAAMQAEGLEGVRQDADRGWDHGVFVPLKLVEPDAGSIPPIVQVSVLAGEDPVLHLRMGRALRGLRARGVAVVGSGFASFHNLRLMMSAMASSSPDPDLLETSRRWNEAVTAAVSLPREPDRWDALARWRDMPGGKVMHPPRRGEHFLPLLVCAGAASDGEQAGFYKDLFAGFEIYTYYWADVDV</sequence>
<dbReference type="InterPro" id="IPR014436">
    <property type="entry name" value="Extradiol_dOase_DODA"/>
</dbReference>
<dbReference type="GO" id="GO:0008198">
    <property type="term" value="F:ferrous iron binding"/>
    <property type="evidence" value="ECO:0007669"/>
    <property type="project" value="InterPro"/>
</dbReference>
<dbReference type="PANTHER" id="PTHR30096:SF0">
    <property type="entry name" value="4,5-DOPA DIOXYGENASE EXTRADIOL-LIKE PROTEIN"/>
    <property type="match status" value="1"/>
</dbReference>
<dbReference type="EMBL" id="JAANYQ010000021">
    <property type="protein sequence ID" value="KAF4119709.1"/>
    <property type="molecule type" value="Genomic_DNA"/>
</dbReference>
<organism evidence="7 8">
    <name type="scientific">Geosmithia morbida</name>
    <dbReference type="NCBI Taxonomy" id="1094350"/>
    <lineage>
        <taxon>Eukaryota</taxon>
        <taxon>Fungi</taxon>
        <taxon>Dikarya</taxon>
        <taxon>Ascomycota</taxon>
        <taxon>Pezizomycotina</taxon>
        <taxon>Sordariomycetes</taxon>
        <taxon>Hypocreomycetidae</taxon>
        <taxon>Hypocreales</taxon>
        <taxon>Bionectriaceae</taxon>
        <taxon>Geosmithia</taxon>
    </lineage>
</organism>
<dbReference type="SUPFAM" id="SSF53213">
    <property type="entry name" value="LigB-like"/>
    <property type="match status" value="1"/>
</dbReference>
<gene>
    <name evidence="7" type="ORF">GMORB2_4375</name>
</gene>
<evidence type="ECO:0000256" key="4">
    <source>
        <dbReference type="ARBA" id="ARBA00022833"/>
    </source>
</evidence>
<proteinExistence type="inferred from homology"/>
<evidence type="ECO:0000259" key="6">
    <source>
        <dbReference type="Pfam" id="PF02900"/>
    </source>
</evidence>
<evidence type="ECO:0000313" key="7">
    <source>
        <dbReference type="EMBL" id="KAF4119709.1"/>
    </source>
</evidence>
<feature type="domain" description="Extradiol ring-cleavage dioxygenase class III enzyme subunit B" evidence="6">
    <location>
        <begin position="30"/>
        <end position="263"/>
    </location>
</feature>
<evidence type="ECO:0000256" key="1">
    <source>
        <dbReference type="ARBA" id="ARBA00001947"/>
    </source>
</evidence>
<name>A0A9P4YQ32_9HYPO</name>
<dbReference type="GO" id="GO:0016702">
    <property type="term" value="F:oxidoreductase activity, acting on single donors with incorporation of molecular oxygen, incorporation of two atoms of oxygen"/>
    <property type="evidence" value="ECO:0007669"/>
    <property type="project" value="UniProtKB-ARBA"/>
</dbReference>
<dbReference type="RefSeq" id="XP_035318361.1">
    <property type="nucleotide sequence ID" value="XM_035466350.1"/>
</dbReference>
<comment type="caution">
    <text evidence="7">The sequence shown here is derived from an EMBL/GenBank/DDBJ whole genome shotgun (WGS) entry which is preliminary data.</text>
</comment>
<keyword evidence="3" id="KW-0479">Metal-binding</keyword>
<dbReference type="CDD" id="cd07363">
    <property type="entry name" value="45_DOPA_Dioxygenase"/>
    <property type="match status" value="1"/>
</dbReference>
<dbReference type="GO" id="GO:0008270">
    <property type="term" value="F:zinc ion binding"/>
    <property type="evidence" value="ECO:0007669"/>
    <property type="project" value="InterPro"/>
</dbReference>
<protein>
    <submittedName>
        <fullName evidence="7">Catalytic LigB subunit of aromatic ring-opening dioxygenase</fullName>
    </submittedName>
</protein>
<keyword evidence="4" id="KW-0862">Zinc</keyword>
<dbReference type="PIRSF" id="PIRSF006157">
    <property type="entry name" value="Doxgns_DODA"/>
    <property type="match status" value="1"/>
</dbReference>
<dbReference type="Pfam" id="PF02900">
    <property type="entry name" value="LigB"/>
    <property type="match status" value="1"/>
</dbReference>
<evidence type="ECO:0000256" key="2">
    <source>
        <dbReference type="ARBA" id="ARBA00007581"/>
    </source>
</evidence>
<evidence type="ECO:0000256" key="5">
    <source>
        <dbReference type="ARBA" id="ARBA00023002"/>
    </source>
</evidence>
<evidence type="ECO:0000256" key="3">
    <source>
        <dbReference type="ARBA" id="ARBA00022723"/>
    </source>
</evidence>
<dbReference type="AlphaFoldDB" id="A0A9P4YQ32"/>
<reference evidence="7" key="1">
    <citation type="submission" date="2020-03" db="EMBL/GenBank/DDBJ databases">
        <title>Site-based positive gene gene selection in Geosmithia morbida across the United States reveals a broad range of putative effectors and factors for local host and environmental adapation.</title>
        <authorList>
            <person name="Onufrak A."/>
            <person name="Murdoch R.W."/>
            <person name="Gazis R."/>
            <person name="Huff M."/>
            <person name="Staton M."/>
            <person name="Klingeman W."/>
            <person name="Hadziabdic D."/>
        </authorList>
    </citation>
    <scope>NUCLEOTIDE SEQUENCE</scope>
    <source>
        <strain evidence="7">1262</strain>
    </source>
</reference>
<comment type="cofactor">
    <cofactor evidence="1">
        <name>Zn(2+)</name>
        <dbReference type="ChEBI" id="CHEBI:29105"/>
    </cofactor>
</comment>
<dbReference type="Proteomes" id="UP000749293">
    <property type="component" value="Unassembled WGS sequence"/>
</dbReference>
<accession>A0A9P4YQ32</accession>
<comment type="similarity">
    <text evidence="2">Belongs to the DODA-type extradiol aromatic ring-opening dioxygenase family.</text>
</comment>
<dbReference type="InterPro" id="IPR004183">
    <property type="entry name" value="Xdiol_dOase_suB"/>
</dbReference>
<keyword evidence="5" id="KW-0560">Oxidoreductase</keyword>
<keyword evidence="7" id="KW-0223">Dioxygenase</keyword>
<dbReference type="OrthoDB" id="7396853at2759"/>
<dbReference type="Gene3D" id="3.40.830.10">
    <property type="entry name" value="LigB-like"/>
    <property type="match status" value="1"/>
</dbReference>